<accession>A0A4C1VHB5</accession>
<organism evidence="1 2">
    <name type="scientific">Eumeta variegata</name>
    <name type="common">Bagworm moth</name>
    <name type="synonym">Eumeta japonica</name>
    <dbReference type="NCBI Taxonomy" id="151549"/>
    <lineage>
        <taxon>Eukaryota</taxon>
        <taxon>Metazoa</taxon>
        <taxon>Ecdysozoa</taxon>
        <taxon>Arthropoda</taxon>
        <taxon>Hexapoda</taxon>
        <taxon>Insecta</taxon>
        <taxon>Pterygota</taxon>
        <taxon>Neoptera</taxon>
        <taxon>Endopterygota</taxon>
        <taxon>Lepidoptera</taxon>
        <taxon>Glossata</taxon>
        <taxon>Ditrysia</taxon>
        <taxon>Tineoidea</taxon>
        <taxon>Psychidae</taxon>
        <taxon>Oiketicinae</taxon>
        <taxon>Eumeta</taxon>
    </lineage>
</organism>
<evidence type="ECO:0000313" key="2">
    <source>
        <dbReference type="Proteomes" id="UP000299102"/>
    </source>
</evidence>
<gene>
    <name evidence="1" type="ORF">EVAR_24267_1</name>
</gene>
<comment type="caution">
    <text evidence="1">The sequence shown here is derived from an EMBL/GenBank/DDBJ whole genome shotgun (WGS) entry which is preliminary data.</text>
</comment>
<name>A0A4C1VHB5_EUMVA</name>
<dbReference type="EMBL" id="BGZK01000329">
    <property type="protein sequence ID" value="GBP37135.1"/>
    <property type="molecule type" value="Genomic_DNA"/>
</dbReference>
<sequence length="84" mass="9314">MRLKQDSVGAVAALGLHGREHLQICPKLLEALEALHTQAHRERSSKIHIQKRIRQCNMKVEGSASLGSKVTHELQGPKVLMNSL</sequence>
<proteinExistence type="predicted"/>
<keyword evidence="2" id="KW-1185">Reference proteome</keyword>
<dbReference type="AlphaFoldDB" id="A0A4C1VHB5"/>
<dbReference type="Proteomes" id="UP000299102">
    <property type="component" value="Unassembled WGS sequence"/>
</dbReference>
<evidence type="ECO:0000313" key="1">
    <source>
        <dbReference type="EMBL" id="GBP37135.1"/>
    </source>
</evidence>
<reference evidence="1 2" key="1">
    <citation type="journal article" date="2019" name="Commun. Biol.">
        <title>The bagworm genome reveals a unique fibroin gene that provides high tensile strength.</title>
        <authorList>
            <person name="Kono N."/>
            <person name="Nakamura H."/>
            <person name="Ohtoshi R."/>
            <person name="Tomita M."/>
            <person name="Numata K."/>
            <person name="Arakawa K."/>
        </authorList>
    </citation>
    <scope>NUCLEOTIDE SEQUENCE [LARGE SCALE GENOMIC DNA]</scope>
</reference>
<protein>
    <submittedName>
        <fullName evidence="1">Uncharacterized protein</fullName>
    </submittedName>
</protein>